<dbReference type="OMA" id="DQADHEY"/>
<organism evidence="2 3">
    <name type="scientific">Phytophthora ramorum</name>
    <name type="common">Sudden oak death agent</name>
    <dbReference type="NCBI Taxonomy" id="164328"/>
    <lineage>
        <taxon>Eukaryota</taxon>
        <taxon>Sar</taxon>
        <taxon>Stramenopiles</taxon>
        <taxon>Oomycota</taxon>
        <taxon>Peronosporomycetes</taxon>
        <taxon>Peronosporales</taxon>
        <taxon>Peronosporaceae</taxon>
        <taxon>Phytophthora</taxon>
    </lineage>
</organism>
<dbReference type="VEuPathDB" id="FungiDB:KRP23_1104"/>
<evidence type="ECO:0000313" key="3">
    <source>
        <dbReference type="Proteomes" id="UP000005238"/>
    </source>
</evidence>
<dbReference type="EnsemblProtists" id="Phyra77109">
    <property type="protein sequence ID" value="Phyra77109"/>
    <property type="gene ID" value="Phyra77109"/>
</dbReference>
<feature type="region of interest" description="Disordered" evidence="1">
    <location>
        <begin position="1"/>
        <end position="27"/>
    </location>
</feature>
<proteinExistence type="predicted"/>
<evidence type="ECO:0000313" key="2">
    <source>
        <dbReference type="EnsemblProtists" id="Phyra77109"/>
    </source>
</evidence>
<accession>H3GL84</accession>
<dbReference type="VEuPathDB" id="FungiDB:KRP22_1535"/>
<protein>
    <submittedName>
        <fullName evidence="2">Uncharacterized protein</fullName>
    </submittedName>
</protein>
<sequence length="283" mass="31929">MPRPILKTLSSYASPMRPSDSASKRENKRVVIQRHSGLSRRVTFSPFTKLREGTPTNAPPLLLTDGEETKGSLTSGFTFSSATETEKNVKSLLLANIPGLKRLDMWASDWLDYVKSVRKSMPWPRRTRPKRRPRRLLRGPWTELDDADHKYVQQLALSSITTHPTLLATSSTSSDGCNPLDVVQSSPLPDLTPARRGSFTSLLRREGIPVDEDERQVNRAIGEDLRGVNHRSKRKRRASASMGNAVSALVFQPPPATYGYTRRYFFLVTAMHHRIPAFFIPYE</sequence>
<evidence type="ECO:0000256" key="1">
    <source>
        <dbReference type="SAM" id="MobiDB-lite"/>
    </source>
</evidence>
<reference evidence="3" key="1">
    <citation type="journal article" date="2006" name="Science">
        <title>Phytophthora genome sequences uncover evolutionary origins and mechanisms of pathogenesis.</title>
        <authorList>
            <person name="Tyler B.M."/>
            <person name="Tripathy S."/>
            <person name="Zhang X."/>
            <person name="Dehal P."/>
            <person name="Jiang R.H."/>
            <person name="Aerts A."/>
            <person name="Arredondo F.D."/>
            <person name="Baxter L."/>
            <person name="Bensasson D."/>
            <person name="Beynon J.L."/>
            <person name="Chapman J."/>
            <person name="Damasceno C.M."/>
            <person name="Dorrance A.E."/>
            <person name="Dou D."/>
            <person name="Dickerman A.W."/>
            <person name="Dubchak I.L."/>
            <person name="Garbelotto M."/>
            <person name="Gijzen M."/>
            <person name="Gordon S.G."/>
            <person name="Govers F."/>
            <person name="Grunwald N.J."/>
            <person name="Huang W."/>
            <person name="Ivors K.L."/>
            <person name="Jones R.W."/>
            <person name="Kamoun S."/>
            <person name="Krampis K."/>
            <person name="Lamour K.H."/>
            <person name="Lee M.K."/>
            <person name="McDonald W.H."/>
            <person name="Medina M."/>
            <person name="Meijer H.J."/>
            <person name="Nordberg E.K."/>
            <person name="Maclean D.J."/>
            <person name="Ospina-Giraldo M.D."/>
            <person name="Morris P.F."/>
            <person name="Phuntumart V."/>
            <person name="Putnam N.H."/>
            <person name="Rash S."/>
            <person name="Rose J.K."/>
            <person name="Sakihama Y."/>
            <person name="Salamov A.A."/>
            <person name="Savidor A."/>
            <person name="Scheuring C.F."/>
            <person name="Smith B.M."/>
            <person name="Sobral B.W."/>
            <person name="Terry A."/>
            <person name="Torto-Alalibo T.A."/>
            <person name="Win J."/>
            <person name="Xu Z."/>
            <person name="Zhang H."/>
            <person name="Grigoriev I.V."/>
            <person name="Rokhsar D.S."/>
            <person name="Boore J.L."/>
        </authorList>
    </citation>
    <scope>NUCLEOTIDE SEQUENCE [LARGE SCALE GENOMIC DNA]</scope>
    <source>
        <strain evidence="3">Pr102</strain>
    </source>
</reference>
<name>H3GL84_PHYRM</name>
<dbReference type="Proteomes" id="UP000005238">
    <property type="component" value="Unassembled WGS sequence"/>
</dbReference>
<dbReference type="HOGENOM" id="CLU_096993_0_0_1"/>
<dbReference type="EMBL" id="DS566019">
    <property type="status" value="NOT_ANNOTATED_CDS"/>
    <property type="molecule type" value="Genomic_DNA"/>
</dbReference>
<reference evidence="2" key="2">
    <citation type="submission" date="2015-06" db="UniProtKB">
        <authorList>
            <consortium name="EnsemblProtists"/>
        </authorList>
    </citation>
    <scope>IDENTIFICATION</scope>
    <source>
        <strain evidence="2">Pr102</strain>
    </source>
</reference>
<dbReference type="InParanoid" id="H3GL84"/>
<dbReference type="VEuPathDB" id="FungiDB:KRP23_1103"/>
<dbReference type="AlphaFoldDB" id="H3GL84"/>
<dbReference type="eggNOG" id="ENOG502S5A3">
    <property type="taxonomic scope" value="Eukaryota"/>
</dbReference>
<keyword evidence="3" id="KW-1185">Reference proteome</keyword>